<dbReference type="Proteomes" id="UP000031575">
    <property type="component" value="Unassembled WGS sequence"/>
</dbReference>
<dbReference type="GO" id="GO:0005525">
    <property type="term" value="F:GTP binding"/>
    <property type="evidence" value="ECO:0007669"/>
    <property type="project" value="UniProtKB-KW"/>
</dbReference>
<dbReference type="PANTHER" id="PTHR24072">
    <property type="entry name" value="RHO FAMILY GTPASE"/>
    <property type="match status" value="1"/>
</dbReference>
<dbReference type="InterPro" id="IPR003578">
    <property type="entry name" value="Small_GTPase_Rho"/>
</dbReference>
<dbReference type="SMART" id="SM00174">
    <property type="entry name" value="RHO"/>
    <property type="match status" value="1"/>
</dbReference>
<dbReference type="RefSeq" id="XP_040618788.1">
    <property type="nucleotide sequence ID" value="XM_040758686.1"/>
</dbReference>
<organism evidence="4 5">
    <name type="scientific">Sporothrix brasiliensis 5110</name>
    <dbReference type="NCBI Taxonomy" id="1398154"/>
    <lineage>
        <taxon>Eukaryota</taxon>
        <taxon>Fungi</taxon>
        <taxon>Dikarya</taxon>
        <taxon>Ascomycota</taxon>
        <taxon>Pezizomycotina</taxon>
        <taxon>Sordariomycetes</taxon>
        <taxon>Sordariomycetidae</taxon>
        <taxon>Ophiostomatales</taxon>
        <taxon>Ophiostomataceae</taxon>
        <taxon>Sporothrix</taxon>
    </lineage>
</organism>
<dbReference type="VEuPathDB" id="FungiDB:SPBR_00367"/>
<name>A0A0C2FI98_9PEZI</name>
<dbReference type="InterPro" id="IPR027417">
    <property type="entry name" value="P-loop_NTPase"/>
</dbReference>
<gene>
    <name evidence="4" type="ORF">SPBR_00367</name>
</gene>
<dbReference type="GO" id="GO:0003924">
    <property type="term" value="F:GTPase activity"/>
    <property type="evidence" value="ECO:0007669"/>
    <property type="project" value="InterPro"/>
</dbReference>
<proteinExistence type="predicted"/>
<evidence type="ECO:0000256" key="3">
    <source>
        <dbReference type="SAM" id="MobiDB-lite"/>
    </source>
</evidence>
<keyword evidence="2" id="KW-0342">GTP-binding</keyword>
<evidence type="ECO:0000256" key="2">
    <source>
        <dbReference type="ARBA" id="ARBA00023134"/>
    </source>
</evidence>
<dbReference type="AlphaFoldDB" id="A0A0C2FI98"/>
<dbReference type="InterPro" id="IPR001806">
    <property type="entry name" value="Small_GTPase"/>
</dbReference>
<evidence type="ECO:0000313" key="4">
    <source>
        <dbReference type="EMBL" id="KIH90778.1"/>
    </source>
</evidence>
<keyword evidence="1" id="KW-0547">Nucleotide-binding</keyword>
<comment type="caution">
    <text evidence="4">The sequence shown here is derived from an EMBL/GenBank/DDBJ whole genome shotgun (WGS) entry which is preliminary data.</text>
</comment>
<dbReference type="PROSITE" id="PS51419">
    <property type="entry name" value="RAB"/>
    <property type="match status" value="1"/>
</dbReference>
<evidence type="ECO:0000256" key="1">
    <source>
        <dbReference type="ARBA" id="ARBA00022741"/>
    </source>
</evidence>
<dbReference type="SMART" id="SM00175">
    <property type="entry name" value="RAB"/>
    <property type="match status" value="1"/>
</dbReference>
<dbReference type="Pfam" id="PF00071">
    <property type="entry name" value="Ras"/>
    <property type="match status" value="1"/>
</dbReference>
<reference evidence="4 5" key="1">
    <citation type="journal article" date="2014" name="BMC Genomics">
        <title>Comparative genomics of the major fungal agents of human and animal Sporotrichosis: Sporothrix schenckii and Sporothrix brasiliensis.</title>
        <authorList>
            <person name="Teixeira M.M."/>
            <person name="de Almeida L.G."/>
            <person name="Kubitschek-Barreira P."/>
            <person name="Alves F.L."/>
            <person name="Kioshima E.S."/>
            <person name="Abadio A.K."/>
            <person name="Fernandes L."/>
            <person name="Derengowski L.S."/>
            <person name="Ferreira K.S."/>
            <person name="Souza R.C."/>
            <person name="Ruiz J.C."/>
            <person name="de Andrade N.C."/>
            <person name="Paes H.C."/>
            <person name="Nicola A.M."/>
            <person name="Albuquerque P."/>
            <person name="Gerber A.L."/>
            <person name="Martins V.P."/>
            <person name="Peconick L.D."/>
            <person name="Neto A.V."/>
            <person name="Chaucanez C.B."/>
            <person name="Silva P.A."/>
            <person name="Cunha O.L."/>
            <person name="de Oliveira F.F."/>
            <person name="dos Santos T.C."/>
            <person name="Barros A.L."/>
            <person name="Soares M.A."/>
            <person name="de Oliveira L.M."/>
            <person name="Marini M.M."/>
            <person name="Villalobos-Duno H."/>
            <person name="Cunha M.M."/>
            <person name="de Hoog S."/>
            <person name="da Silveira J.F."/>
            <person name="Henrissat B."/>
            <person name="Nino-Vega G.A."/>
            <person name="Cisalpino P.S."/>
            <person name="Mora-Montes H.M."/>
            <person name="Almeida S.R."/>
            <person name="Stajich J.E."/>
            <person name="Lopes-Bezerra L.M."/>
            <person name="Vasconcelos A.T."/>
            <person name="Felipe M.S."/>
        </authorList>
    </citation>
    <scope>NUCLEOTIDE SEQUENCE [LARGE SCALE GENOMIC DNA]</scope>
    <source>
        <strain evidence="4 5">5110</strain>
    </source>
</reference>
<keyword evidence="5" id="KW-1185">Reference proteome</keyword>
<dbReference type="GO" id="GO:0007264">
    <property type="term" value="P:small GTPase-mediated signal transduction"/>
    <property type="evidence" value="ECO:0007669"/>
    <property type="project" value="InterPro"/>
</dbReference>
<dbReference type="OrthoDB" id="25896at2759"/>
<feature type="region of interest" description="Disordered" evidence="3">
    <location>
        <begin position="1"/>
        <end position="90"/>
    </location>
</feature>
<feature type="compositionally biased region" description="Basic and acidic residues" evidence="3">
    <location>
        <begin position="14"/>
        <end position="25"/>
    </location>
</feature>
<sequence length="562" mass="61646">MAGYSVEATPPTTADRKERVLDHQHPLSMSPSPWAAAAPPTPQDSLASPCQSPPTSPSLKLAEPVSPSPGTPDEDDNVLMHDSGSAAKTTLIRRSTPTLITIGPKVARENRMQNWLSEIPPPVSPQERYIQGLNPAVDHPLHPRPLRALAPRQAPYLGNPGVTEDDDALSRSCEKLAIDASDKENAMVRNRLRSLGSPPQITPTNVLAERPVLGSKKRLLTEDAGDVSARKRTRLLDPVRRFSQRLSSSLTMSYGAAEEKRDSEDLSPEEVAKQNEMLYKFAHLSKTPSGSIRSSLSKRSGTFRSQGSSTIRRIMSCRLAPAMPPPSRDDRVGFWAEGRPDMIVNVAFIGDARVGKTALIKRLVYGNFPQTYAPSSIQEETIRIMVDGVRVQLNLSEGGSARDPCEPSILALGWFSVVVLCFDIGHHGTLHSLQKYRNDIAMYEENSVLVLAGLKKDSRRRLPPLQLTFVEDAVQVTPEKGMDAALKLGCTEYFECSSLASCEGIDDLYDYIARAGVEVQKIRSKTISRFRFERTVDKGMTKIAEGVRSIFTFNGSSAQGMS</sequence>
<dbReference type="HOGENOM" id="CLU_488490_0_0_1"/>
<accession>A0A0C2FI98</accession>
<feature type="compositionally biased region" description="Low complexity" evidence="3">
    <location>
        <begin position="26"/>
        <end position="38"/>
    </location>
</feature>
<dbReference type="SUPFAM" id="SSF52540">
    <property type="entry name" value="P-loop containing nucleoside triphosphate hydrolases"/>
    <property type="match status" value="1"/>
</dbReference>
<evidence type="ECO:0000313" key="5">
    <source>
        <dbReference type="Proteomes" id="UP000031575"/>
    </source>
</evidence>
<dbReference type="EMBL" id="AWTV01000008">
    <property type="protein sequence ID" value="KIH90778.1"/>
    <property type="molecule type" value="Genomic_DNA"/>
</dbReference>
<dbReference type="Gene3D" id="3.40.50.300">
    <property type="entry name" value="P-loop containing nucleotide triphosphate hydrolases"/>
    <property type="match status" value="1"/>
</dbReference>
<protein>
    <submittedName>
        <fullName evidence="4">Ras family GTP-binding protein rho1p</fullName>
    </submittedName>
</protein>
<dbReference type="GeneID" id="63673607"/>